<keyword evidence="2" id="KW-1185">Reference proteome</keyword>
<accession>A0ABM7NQZ4</accession>
<dbReference type="EMBL" id="AP024483">
    <property type="protein sequence ID" value="BCS82570.1"/>
    <property type="molecule type" value="Genomic_DNA"/>
</dbReference>
<dbReference type="Proteomes" id="UP001321479">
    <property type="component" value="Segment"/>
</dbReference>
<dbReference type="RefSeq" id="YP_010841178.1">
    <property type="nucleotide sequence ID" value="NC_079139.1"/>
</dbReference>
<evidence type="ECO:0000313" key="2">
    <source>
        <dbReference type="Proteomes" id="UP001321479"/>
    </source>
</evidence>
<proteinExistence type="predicted"/>
<reference evidence="1 2" key="1">
    <citation type="submission" date="2021-02" db="EMBL/GenBank/DDBJ databases">
        <title>Cotonvirus japonicus, which uses Golgi apparatus of host cells for its virion factory, phylogenetically links tailed tupanvirus and icosahedral mimivirus.</title>
        <authorList>
            <person name="Takahashi H."/>
            <person name="Fukaya S."/>
            <person name="Song C."/>
            <person name="Murata K."/>
            <person name="Takemura M."/>
        </authorList>
    </citation>
    <scope>NUCLEOTIDE SEQUENCE [LARGE SCALE GENOMIC DNA]</scope>
</reference>
<dbReference type="GeneID" id="80557775"/>
<protein>
    <submittedName>
        <fullName evidence="1">Zinc finger protein</fullName>
    </submittedName>
</protein>
<sequence>MDLSYVSEDDFEKIPKDKLMTICKITPLKRSIFYDKDKKYYYTDELTRYYTPDVPFKFCKSNRTQKYYRYCLACGINRFIDEIWNKSKYAPGRPGDGELVSYCRSSYCRAKWIKHTFDCTDYILYGEKSW</sequence>
<organism evidence="1 2">
    <name type="scientific">Cotonvirus japonicus</name>
    <dbReference type="NCBI Taxonomy" id="2811091"/>
    <lineage>
        <taxon>Viruses</taxon>
        <taxon>Varidnaviria</taxon>
        <taxon>Bamfordvirae</taxon>
        <taxon>Nucleocytoviricota</taxon>
        <taxon>Megaviricetes</taxon>
        <taxon>Imitervirales</taxon>
        <taxon>Mimiviridae</taxon>
        <taxon>Megamimivirinae</taxon>
        <taxon>Cotonvirus</taxon>
        <taxon>Cotonvirus japonicum</taxon>
    </lineage>
</organism>
<name>A0ABM7NQZ4_9VIRU</name>
<evidence type="ECO:0000313" key="1">
    <source>
        <dbReference type="EMBL" id="BCS82570.1"/>
    </source>
</evidence>